<name>A0A8E0RQL8_9TREM</name>
<evidence type="ECO:0000313" key="3">
    <source>
        <dbReference type="Proteomes" id="UP000728185"/>
    </source>
</evidence>
<dbReference type="Proteomes" id="UP000728185">
    <property type="component" value="Unassembled WGS sequence"/>
</dbReference>
<proteinExistence type="predicted"/>
<organism evidence="2 3">
    <name type="scientific">Fasciolopsis buskii</name>
    <dbReference type="NCBI Taxonomy" id="27845"/>
    <lineage>
        <taxon>Eukaryota</taxon>
        <taxon>Metazoa</taxon>
        <taxon>Spiralia</taxon>
        <taxon>Lophotrochozoa</taxon>
        <taxon>Platyhelminthes</taxon>
        <taxon>Trematoda</taxon>
        <taxon>Digenea</taxon>
        <taxon>Plagiorchiida</taxon>
        <taxon>Echinostomata</taxon>
        <taxon>Echinostomatoidea</taxon>
        <taxon>Fasciolidae</taxon>
        <taxon>Fasciolopsis</taxon>
    </lineage>
</organism>
<protein>
    <submittedName>
        <fullName evidence="2">Uncharacterized protein</fullName>
    </submittedName>
</protein>
<evidence type="ECO:0000256" key="1">
    <source>
        <dbReference type="SAM" id="MobiDB-lite"/>
    </source>
</evidence>
<feature type="region of interest" description="Disordered" evidence="1">
    <location>
        <begin position="1"/>
        <end position="27"/>
    </location>
</feature>
<sequence length="262" mass="29397">MENEGANGPPIDPMKEASPSVDSGKEEPMKITSQDIPVGLLKLILFVSHLFAKLYATIQGTAHSVDSDLDESHKKTADFVPVDAARSTGFDRDISPARSNGSLEQNTKETQRPSELLDVNVPRHTSPDLEGNTAKKEKDRALHEESAARGIANEALKQVKLMRSSIENNEMVIEELETQQEISRQAYAKAFQRVQEEYEHRTLVQQSRDQRRQAHLESLVEELKAQVEQTIDDDMKDTIFHSSLAYYCPSLEDCRVGLLVSH</sequence>
<feature type="region of interest" description="Disordered" evidence="1">
    <location>
        <begin position="87"/>
        <end position="138"/>
    </location>
</feature>
<keyword evidence="3" id="KW-1185">Reference proteome</keyword>
<dbReference type="AlphaFoldDB" id="A0A8E0RQL8"/>
<gene>
    <name evidence="2" type="ORF">FBUS_10427</name>
</gene>
<reference evidence="2" key="1">
    <citation type="submission" date="2019-05" db="EMBL/GenBank/DDBJ databases">
        <title>Annotation for the trematode Fasciolopsis buski.</title>
        <authorList>
            <person name="Choi Y.-J."/>
        </authorList>
    </citation>
    <scope>NUCLEOTIDE SEQUENCE</scope>
    <source>
        <strain evidence="2">HT</strain>
        <tissue evidence="2">Whole worm</tissue>
    </source>
</reference>
<accession>A0A8E0RQL8</accession>
<dbReference type="EMBL" id="LUCM01010491">
    <property type="protein sequence ID" value="KAA0185402.1"/>
    <property type="molecule type" value="Genomic_DNA"/>
</dbReference>
<comment type="caution">
    <text evidence="2">The sequence shown here is derived from an EMBL/GenBank/DDBJ whole genome shotgun (WGS) entry which is preliminary data.</text>
</comment>
<evidence type="ECO:0000313" key="2">
    <source>
        <dbReference type="EMBL" id="KAA0185402.1"/>
    </source>
</evidence>